<dbReference type="InterPro" id="IPR036291">
    <property type="entry name" value="NAD(P)-bd_dom_sf"/>
</dbReference>
<dbReference type="InterPro" id="IPR051721">
    <property type="entry name" value="Biopterin_syn/organic_redct"/>
</dbReference>
<comment type="similarity">
    <text evidence="2">Belongs to the short-chain dehydrogenases/reductases (SDR) family.</text>
</comment>
<evidence type="ECO:0000256" key="2">
    <source>
        <dbReference type="ARBA" id="ARBA00006484"/>
    </source>
</evidence>
<organism evidence="6 7">
    <name type="scientific">Sutcliffiella horikoshii</name>
    <dbReference type="NCBI Taxonomy" id="79883"/>
    <lineage>
        <taxon>Bacteria</taxon>
        <taxon>Bacillati</taxon>
        <taxon>Bacillota</taxon>
        <taxon>Bacilli</taxon>
        <taxon>Bacillales</taxon>
        <taxon>Bacillaceae</taxon>
        <taxon>Sutcliffiella</taxon>
    </lineage>
</organism>
<dbReference type="CDD" id="cd05367">
    <property type="entry name" value="SPR-like_SDR_c"/>
    <property type="match status" value="1"/>
</dbReference>
<comment type="subcellular location">
    <subcellularLocation>
        <location evidence="1">Cytoplasm</location>
    </subcellularLocation>
</comment>
<dbReference type="STRING" id="79883.GCA_001636495_01212"/>
<evidence type="ECO:0000313" key="7">
    <source>
        <dbReference type="Proteomes" id="UP000322524"/>
    </source>
</evidence>
<accession>A0A5D4SXF0</accession>
<dbReference type="SUPFAM" id="SSF51735">
    <property type="entry name" value="NAD(P)-binding Rossmann-fold domains"/>
    <property type="match status" value="1"/>
</dbReference>
<dbReference type="GO" id="GO:0006729">
    <property type="term" value="P:tetrahydrobiopterin biosynthetic process"/>
    <property type="evidence" value="ECO:0007669"/>
    <property type="project" value="TreeGrafter"/>
</dbReference>
<evidence type="ECO:0000256" key="1">
    <source>
        <dbReference type="ARBA" id="ARBA00004496"/>
    </source>
</evidence>
<gene>
    <name evidence="6" type="ORF">FZC76_15665</name>
</gene>
<dbReference type="Gene3D" id="3.40.50.720">
    <property type="entry name" value="NAD(P)-binding Rossmann-like Domain"/>
    <property type="match status" value="1"/>
</dbReference>
<protein>
    <submittedName>
        <fullName evidence="6">(S)-benzoin forming benzil reductase</fullName>
        <ecNumber evidence="6">1.1.1.320</ecNumber>
    </submittedName>
</protein>
<keyword evidence="5 6" id="KW-0560">Oxidoreductase</keyword>
<dbReference type="EMBL" id="VTEV01000006">
    <property type="protein sequence ID" value="TYS66968.1"/>
    <property type="molecule type" value="Genomic_DNA"/>
</dbReference>
<dbReference type="OrthoDB" id="9794387at2"/>
<evidence type="ECO:0000256" key="4">
    <source>
        <dbReference type="ARBA" id="ARBA00022857"/>
    </source>
</evidence>
<name>A0A5D4SXF0_9BACI</name>
<dbReference type="PRINTS" id="PR00081">
    <property type="entry name" value="GDHRDH"/>
</dbReference>
<dbReference type="PANTHER" id="PTHR44085:SF2">
    <property type="entry name" value="SEPIAPTERIN REDUCTASE"/>
    <property type="match status" value="1"/>
</dbReference>
<dbReference type="Proteomes" id="UP000322524">
    <property type="component" value="Unassembled WGS sequence"/>
</dbReference>
<evidence type="ECO:0000313" key="6">
    <source>
        <dbReference type="EMBL" id="TYS66968.1"/>
    </source>
</evidence>
<comment type="caution">
    <text evidence="6">The sequence shown here is derived from an EMBL/GenBank/DDBJ whole genome shotgun (WGS) entry which is preliminary data.</text>
</comment>
<keyword evidence="3" id="KW-0963">Cytoplasm</keyword>
<dbReference type="PROSITE" id="PS00061">
    <property type="entry name" value="ADH_SHORT"/>
    <property type="match status" value="1"/>
</dbReference>
<dbReference type="RefSeq" id="WP_148989119.1">
    <property type="nucleotide sequence ID" value="NZ_VTEV01000006.1"/>
</dbReference>
<dbReference type="InterPro" id="IPR002347">
    <property type="entry name" value="SDR_fam"/>
</dbReference>
<reference evidence="6 7" key="1">
    <citation type="submission" date="2019-08" db="EMBL/GenBank/DDBJ databases">
        <title>Bacillus genomes from the desert of Cuatro Cienegas, Coahuila.</title>
        <authorList>
            <person name="Olmedo-Alvarez G."/>
        </authorList>
    </citation>
    <scope>NUCLEOTIDE SEQUENCE [LARGE SCALE GENOMIC DNA]</scope>
    <source>
        <strain evidence="6 7">CH28_1T</strain>
    </source>
</reference>
<dbReference type="InterPro" id="IPR020904">
    <property type="entry name" value="Sc_DH/Rdtase_CS"/>
</dbReference>
<dbReference type="GO" id="GO:0004757">
    <property type="term" value="F:sepiapterin reductase (NADP+) activity"/>
    <property type="evidence" value="ECO:0007669"/>
    <property type="project" value="TreeGrafter"/>
</dbReference>
<sequence length="252" mass="27992">MNYFIVTGSSKGLGEAAVKLLLKENHHVICIARSENVELEHAAKESGAEFTFLQEDLSKHERVTGIVQYLLSKIEKDGQAEGIYLINNAGMVDPIKPAGKADESTMTKAVHLNLLTPMLMTNEFIRLTEDWDCKKVIVNISSGAANRPIHGWNTYCTTKAGLDMFTKSVGLEQSQAAHPTNILSFSPGVMDTDMQGVIRSSDKEDFTNVETFKSYHDEGQLRSPLFVAEKMIELIFSGINENGKVYDIKEFL</sequence>
<dbReference type="EC" id="1.1.1.320" evidence="6"/>
<dbReference type="NCBIfam" id="NF005381">
    <property type="entry name" value="PRK06924.1"/>
    <property type="match status" value="1"/>
</dbReference>
<dbReference type="AlphaFoldDB" id="A0A5D4SXF0"/>
<evidence type="ECO:0000256" key="3">
    <source>
        <dbReference type="ARBA" id="ARBA00022490"/>
    </source>
</evidence>
<proteinExistence type="inferred from homology"/>
<dbReference type="PANTHER" id="PTHR44085">
    <property type="entry name" value="SEPIAPTERIN REDUCTASE"/>
    <property type="match status" value="1"/>
</dbReference>
<dbReference type="Pfam" id="PF00106">
    <property type="entry name" value="adh_short"/>
    <property type="match status" value="1"/>
</dbReference>
<evidence type="ECO:0000256" key="5">
    <source>
        <dbReference type="ARBA" id="ARBA00023002"/>
    </source>
</evidence>
<dbReference type="GO" id="GO:0005737">
    <property type="term" value="C:cytoplasm"/>
    <property type="evidence" value="ECO:0007669"/>
    <property type="project" value="UniProtKB-SubCell"/>
</dbReference>
<keyword evidence="4" id="KW-0521">NADP</keyword>